<evidence type="ECO:0000313" key="7">
    <source>
        <dbReference type="Proteomes" id="UP000317122"/>
    </source>
</evidence>
<evidence type="ECO:0000256" key="2">
    <source>
        <dbReference type="ARBA" id="ARBA00005995"/>
    </source>
</evidence>
<dbReference type="PANTHER" id="PTHR43563">
    <property type="entry name" value="AMINE OXIDASE"/>
    <property type="match status" value="1"/>
</dbReference>
<evidence type="ECO:0000259" key="5">
    <source>
        <dbReference type="Pfam" id="PF01593"/>
    </source>
</evidence>
<dbReference type="OrthoDB" id="337830at2"/>
<feature type="domain" description="Amine oxidase" evidence="5">
    <location>
        <begin position="16"/>
        <end position="447"/>
    </location>
</feature>
<dbReference type="Gene3D" id="3.50.50.60">
    <property type="entry name" value="FAD/NAD(P)-binding domain"/>
    <property type="match status" value="1"/>
</dbReference>
<dbReference type="InterPro" id="IPR036188">
    <property type="entry name" value="FAD/NAD-bd_sf"/>
</dbReference>
<dbReference type="SUPFAM" id="SSF54373">
    <property type="entry name" value="FAD-linked reductases, C-terminal domain"/>
    <property type="match status" value="1"/>
</dbReference>
<dbReference type="InterPro" id="IPR050703">
    <property type="entry name" value="Flavin_MAO"/>
</dbReference>
<name>A0A562P2W9_9HYPH</name>
<dbReference type="GO" id="GO:0016491">
    <property type="term" value="F:oxidoreductase activity"/>
    <property type="evidence" value="ECO:0007669"/>
    <property type="project" value="UniProtKB-KW"/>
</dbReference>
<sequence>MHKNKDRDVVVVGAGLSGLYAALLLKEAGLSVAVFEARNRVGGLTFSPNSAAYGGRVDLGGQWVSPKQRRINALIDRYSAPLVKQFVTGQRVCLHGKDTFVGAMGTVPGLNDEEQADYKNAYGLLYEAMDRIAPNPWESDDAAKLDSMTYATWVNTICQPGRVHGAMTRIPGAYYGALAEEISALELLQKLKSCGGPVFMSDTDTGGQSAHMMGSQIVSEGMARDLGDDIVLSAPARAVDWSNGEATVFTDAGAWRSRNVVFATSPTMISQIRFTPHLPSKRRLLHQRFPNGRNTKAVIVYERPFWRDRNLNGNVIATDGSLTAAYDLGDEQAGKGILITLFTGVAAYRVDNLAPDRRKARVLELLTQALGAEAQNPIEYMDQVWADEEWSGGASSPFLVPGALTTIGGELREPVGPLHWAGTHMSREYRGYMEGALAAGEAAATRIAAGH</sequence>
<proteinExistence type="inferred from homology"/>
<evidence type="ECO:0000256" key="3">
    <source>
        <dbReference type="ARBA" id="ARBA00023002"/>
    </source>
</evidence>
<dbReference type="EMBL" id="VLKT01000011">
    <property type="protein sequence ID" value="TWI38749.1"/>
    <property type="molecule type" value="Genomic_DNA"/>
</dbReference>
<organism evidence="6 7">
    <name type="scientific">Mesorhizobium tianshanense</name>
    <dbReference type="NCBI Taxonomy" id="39844"/>
    <lineage>
        <taxon>Bacteria</taxon>
        <taxon>Pseudomonadati</taxon>
        <taxon>Pseudomonadota</taxon>
        <taxon>Alphaproteobacteria</taxon>
        <taxon>Hyphomicrobiales</taxon>
        <taxon>Phyllobacteriaceae</taxon>
        <taxon>Mesorhizobium</taxon>
    </lineage>
</organism>
<dbReference type="InterPro" id="IPR002937">
    <property type="entry name" value="Amino_oxidase"/>
</dbReference>
<protein>
    <submittedName>
        <fullName evidence="6">Monoamine oxidase</fullName>
    </submittedName>
</protein>
<accession>A0A562P2W9</accession>
<gene>
    <name evidence="6" type="ORF">IQ26_02170</name>
</gene>
<comment type="caution">
    <text evidence="6">The sequence shown here is derived from an EMBL/GenBank/DDBJ whole genome shotgun (WGS) entry which is preliminary data.</text>
</comment>
<dbReference type="RefSeq" id="WP_162457924.1">
    <property type="nucleotide sequence ID" value="NZ_BSPF01000047.1"/>
</dbReference>
<dbReference type="AlphaFoldDB" id="A0A562P2W9"/>
<dbReference type="InterPro" id="IPR001613">
    <property type="entry name" value="Flavin_amine_oxidase"/>
</dbReference>
<dbReference type="PANTHER" id="PTHR43563:SF1">
    <property type="entry name" value="AMINE OXIDASE [FLAVIN-CONTAINING] B"/>
    <property type="match status" value="1"/>
</dbReference>
<comment type="similarity">
    <text evidence="2">Belongs to the flavin monoamine oxidase family.</text>
</comment>
<reference evidence="6 7" key="1">
    <citation type="journal article" date="2015" name="Stand. Genomic Sci.">
        <title>Genomic Encyclopedia of Bacterial and Archaeal Type Strains, Phase III: the genomes of soil and plant-associated and newly described type strains.</title>
        <authorList>
            <person name="Whitman W.B."/>
            <person name="Woyke T."/>
            <person name="Klenk H.P."/>
            <person name="Zhou Y."/>
            <person name="Lilburn T.G."/>
            <person name="Beck B.J."/>
            <person name="De Vos P."/>
            <person name="Vandamme P."/>
            <person name="Eisen J.A."/>
            <person name="Garrity G."/>
            <person name="Hugenholtz P."/>
            <person name="Kyrpides N.C."/>
        </authorList>
    </citation>
    <scope>NUCLEOTIDE SEQUENCE [LARGE SCALE GENOMIC DNA]</scope>
    <source>
        <strain evidence="6 7">CGMCC 1.2546</strain>
    </source>
</reference>
<evidence type="ECO:0000313" key="6">
    <source>
        <dbReference type="EMBL" id="TWI38749.1"/>
    </source>
</evidence>
<dbReference type="SUPFAM" id="SSF51905">
    <property type="entry name" value="FAD/NAD(P)-binding domain"/>
    <property type="match status" value="1"/>
</dbReference>
<dbReference type="PRINTS" id="PR00757">
    <property type="entry name" value="AMINEOXDASEF"/>
</dbReference>
<evidence type="ECO:0000256" key="1">
    <source>
        <dbReference type="ARBA" id="ARBA00001974"/>
    </source>
</evidence>
<keyword evidence="3" id="KW-0560">Oxidoreductase</keyword>
<keyword evidence="7" id="KW-1185">Reference proteome</keyword>
<feature type="binding site" evidence="4">
    <location>
        <begin position="36"/>
        <end position="37"/>
    </location>
    <ligand>
        <name>FAD</name>
        <dbReference type="ChEBI" id="CHEBI:57692"/>
    </ligand>
</feature>
<feature type="binding site" evidence="4">
    <location>
        <position position="17"/>
    </location>
    <ligand>
        <name>FAD</name>
        <dbReference type="ChEBI" id="CHEBI:57692"/>
    </ligand>
</feature>
<dbReference type="Pfam" id="PF01593">
    <property type="entry name" value="Amino_oxidase"/>
    <property type="match status" value="1"/>
</dbReference>
<dbReference type="Proteomes" id="UP000317122">
    <property type="component" value="Unassembled WGS sequence"/>
</dbReference>
<comment type="cofactor">
    <cofactor evidence="1">
        <name>FAD</name>
        <dbReference type="ChEBI" id="CHEBI:57692"/>
    </cofactor>
</comment>
<evidence type="ECO:0000256" key="4">
    <source>
        <dbReference type="PIRSR" id="PIRSR601613-1"/>
    </source>
</evidence>